<accession>A0AAW1JIL0</accession>
<sequence length="351" mass="39980">MNSERDENDDDIYDNNDYSEDEDDYFDVDDADEIQAEEATDAPTSSLTDYKWEHFGSRDRVEKSRNMQMQQLKNTENLEPRKQTAPNKTVQRATTRSKSNTIDDASTLTQNSPVYTTHTAQKKNLASESSDINKQPEEKNNTMPRSYKKSTARQFCSENMKQAAIDVIENNTSCRESEGNSLNIPDAWKENKLDWCWAFLKQHPKLSIRKPVATSLARMTSFNPTNVNIFQEKLGEVIGRYLFEPGQIFNLDETGVTTVQKVPKIVGKKGEHQIGQVTSRERGELGIICAAGSALPPIWIFPRHRFVEKRMMNSVSDYGALGLVHPSGWMTSDNFLAALKHITKHTKCYLR</sequence>
<feature type="compositionally biased region" description="Polar residues" evidence="1">
    <location>
        <begin position="84"/>
        <end position="133"/>
    </location>
</feature>
<organism evidence="2 3">
    <name type="scientific">Popillia japonica</name>
    <name type="common">Japanese beetle</name>
    <dbReference type="NCBI Taxonomy" id="7064"/>
    <lineage>
        <taxon>Eukaryota</taxon>
        <taxon>Metazoa</taxon>
        <taxon>Ecdysozoa</taxon>
        <taxon>Arthropoda</taxon>
        <taxon>Hexapoda</taxon>
        <taxon>Insecta</taxon>
        <taxon>Pterygota</taxon>
        <taxon>Neoptera</taxon>
        <taxon>Endopterygota</taxon>
        <taxon>Coleoptera</taxon>
        <taxon>Polyphaga</taxon>
        <taxon>Scarabaeiformia</taxon>
        <taxon>Scarabaeidae</taxon>
        <taxon>Rutelinae</taxon>
        <taxon>Popillia</taxon>
    </lineage>
</organism>
<feature type="compositionally biased region" description="Polar residues" evidence="1">
    <location>
        <begin position="66"/>
        <end position="75"/>
    </location>
</feature>
<evidence type="ECO:0008006" key="4">
    <source>
        <dbReference type="Google" id="ProtNLM"/>
    </source>
</evidence>
<reference evidence="2 3" key="1">
    <citation type="journal article" date="2024" name="BMC Genomics">
        <title>De novo assembly and annotation of Popillia japonica's genome with initial clues to its potential as an invasive pest.</title>
        <authorList>
            <person name="Cucini C."/>
            <person name="Boschi S."/>
            <person name="Funari R."/>
            <person name="Cardaioli E."/>
            <person name="Iannotti N."/>
            <person name="Marturano G."/>
            <person name="Paoli F."/>
            <person name="Bruttini M."/>
            <person name="Carapelli A."/>
            <person name="Frati F."/>
            <person name="Nardi F."/>
        </authorList>
    </citation>
    <scope>NUCLEOTIDE SEQUENCE [LARGE SCALE GENOMIC DNA]</scope>
    <source>
        <strain evidence="2">DMR45628</strain>
    </source>
</reference>
<dbReference type="Proteomes" id="UP001458880">
    <property type="component" value="Unassembled WGS sequence"/>
</dbReference>
<evidence type="ECO:0000256" key="1">
    <source>
        <dbReference type="SAM" id="MobiDB-lite"/>
    </source>
</evidence>
<feature type="region of interest" description="Disordered" evidence="1">
    <location>
        <begin position="1"/>
        <end position="153"/>
    </location>
</feature>
<keyword evidence="3" id="KW-1185">Reference proteome</keyword>
<dbReference type="AlphaFoldDB" id="A0AAW1JIL0"/>
<proteinExistence type="predicted"/>
<name>A0AAW1JIL0_POPJA</name>
<gene>
    <name evidence="2" type="ORF">QE152_g29188</name>
</gene>
<evidence type="ECO:0000313" key="3">
    <source>
        <dbReference type="Proteomes" id="UP001458880"/>
    </source>
</evidence>
<comment type="caution">
    <text evidence="2">The sequence shown here is derived from an EMBL/GenBank/DDBJ whole genome shotgun (WGS) entry which is preliminary data.</text>
</comment>
<protein>
    <recommendedName>
        <fullName evidence="4">Transposase</fullName>
    </recommendedName>
</protein>
<feature type="compositionally biased region" description="Basic and acidic residues" evidence="1">
    <location>
        <begin position="50"/>
        <end position="65"/>
    </location>
</feature>
<evidence type="ECO:0000313" key="2">
    <source>
        <dbReference type="EMBL" id="KAK9703661.1"/>
    </source>
</evidence>
<feature type="compositionally biased region" description="Acidic residues" evidence="1">
    <location>
        <begin position="1"/>
        <end position="40"/>
    </location>
</feature>
<dbReference type="EMBL" id="JASPKY010000365">
    <property type="protein sequence ID" value="KAK9703661.1"/>
    <property type="molecule type" value="Genomic_DNA"/>
</dbReference>